<dbReference type="STRING" id="42514.ENSPNAP00000009471"/>
<evidence type="ECO:0000256" key="4">
    <source>
        <dbReference type="ARBA" id="ARBA00023006"/>
    </source>
</evidence>
<dbReference type="RefSeq" id="XP_017572758.1">
    <property type="nucleotide sequence ID" value="XM_017717269.2"/>
</dbReference>
<dbReference type="AlphaFoldDB" id="A0A3B4CF25"/>
<evidence type="ECO:0000256" key="1">
    <source>
        <dbReference type="ARBA" id="ARBA00004496"/>
    </source>
</evidence>
<dbReference type="OMA" id="TEKSYMT"/>
<dbReference type="GeneID" id="108439075"/>
<protein>
    <recommendedName>
        <fullName evidence="7">UDENN FLCN/SMCR8-type domain-containing protein</fullName>
    </recommendedName>
</protein>
<feature type="compositionally biased region" description="Basic and acidic residues" evidence="6">
    <location>
        <begin position="666"/>
        <end position="679"/>
    </location>
</feature>
<dbReference type="GO" id="GO:0005096">
    <property type="term" value="F:GTPase activator activity"/>
    <property type="evidence" value="ECO:0007669"/>
    <property type="project" value="InterPro"/>
</dbReference>
<comment type="similarity">
    <text evidence="5">Belongs to the SMCR8 family.</text>
</comment>
<evidence type="ECO:0000313" key="9">
    <source>
        <dbReference type="Proteomes" id="UP001501920"/>
    </source>
</evidence>
<dbReference type="PANTHER" id="PTHR31334">
    <property type="entry name" value="SMITH-MAGENIS SYNDROME REGION GENE 8 PROTEIN"/>
    <property type="match status" value="1"/>
</dbReference>
<proteinExistence type="inferred from homology"/>
<evidence type="ECO:0000313" key="8">
    <source>
        <dbReference type="Ensembl" id="ENSPNAP00000009471.1"/>
    </source>
</evidence>
<comment type="subcellular location">
    <subcellularLocation>
        <location evidence="1">Cytoplasm</location>
    </subcellularLocation>
</comment>
<organism evidence="8 9">
    <name type="scientific">Pygocentrus nattereri</name>
    <name type="common">Red-bellied piranha</name>
    <dbReference type="NCBI Taxonomy" id="42514"/>
    <lineage>
        <taxon>Eukaryota</taxon>
        <taxon>Metazoa</taxon>
        <taxon>Chordata</taxon>
        <taxon>Craniata</taxon>
        <taxon>Vertebrata</taxon>
        <taxon>Euteleostomi</taxon>
        <taxon>Actinopterygii</taxon>
        <taxon>Neopterygii</taxon>
        <taxon>Teleostei</taxon>
        <taxon>Ostariophysi</taxon>
        <taxon>Characiformes</taxon>
        <taxon>Characoidei</taxon>
        <taxon>Pygocentrus</taxon>
    </lineage>
</organism>
<feature type="region of interest" description="Disordered" evidence="6">
    <location>
        <begin position="243"/>
        <end position="324"/>
    </location>
</feature>
<keyword evidence="4" id="KW-0072">Autophagy</keyword>
<dbReference type="InterPro" id="IPR037520">
    <property type="entry name" value="Folliculin/SMCR8_longin"/>
</dbReference>
<dbReference type="InterPro" id="IPR037521">
    <property type="entry name" value="FLCN/SMCR8_DENN"/>
</dbReference>
<dbReference type="OrthoDB" id="2289278at2759"/>
<sequence length="1017" mass="113833">MIGSPDLLAFTAETDFREPPTDPLALPEELSIPLCPHSSNSSPWTRTSRVKFSKDFILIAEFSEQVGPQPLLTIPDETKACGSFDLNHFSLRIMSVDYQTSFAGPLGSSNAKLNFVEDAKVVLGESREGAYAYVHHLTLYDLEARGFVRPFCMAYVSSQEEKIMHHFPQLSAEFSKVSECLKTGNRKNFANELDKKLGDLEYTRLILLREIRREQLSSEPVSEISGGGEEMVNGRFAWQRVNEDKKGNSSLSQTREEEKLKEKEGCEFSVEEVGKSKDMSGLDKGNESGSVVLSTGADGGGNNRSKRKERFESLKETEEGQSARLRWPDKAAELASVEKAIQEHRSLLKQVTSYPTRKLRDPEFLPYEPDDAPHTLEPDPNPYTQHSLIPEPGVECSVFTHTSSRPPQLVSSSSCRRFDKRLKNLEELCDEYFLQQALKQLRSIEKNFRGDSSYLFTRQLTQKLLQHLKSTNFLFEEPCDLVVETEQQLHKPEVRPSLLLPVSPLQSEPVSLESYTSCVEMVPIKLQVSMNGQFLAEPNSVPSSPCCDDLALVTDAPTECDCQDREGVPIQMKDSISSGESIEVLGTEKSFRTQGTHISIETVPLRPLSFPAPFLEGRKRRVATQRTNSEDSIEVLSTTDSIIPDDLRASYPSAIHEETSECEGEEKDRTSGQEDKGVEGCRCSSGEAAPAEGEEKCNNFLRTPGTPDTPTIVLTPPDPCIDFALNNVNYLDSHTMAGPLFPMVDAGSLQEGPLQLLRDDLSDCTSYLSLASTASEFTLSPDLHWEKSVGGSRRKRARLGRTALRFLRQFPFAVHAVYSLLSGRTLVVLGSEETVVRRWVTALTIYTPHVGKYRESIQPWTSDPLQITDLLTWKLIGFNRMASPTSPGMPPCLVRYSRYLSVLDVDQRTLRCPAYRGSLICPLVEPRTQIVHGTTYYLYAQSVISKIVSRAFLLTFCHSLHLPSSQSEVSAERCYCDLHDDDMKILNFLSELIALQLTDNTPRILRFSYTASTVFKL</sequence>
<dbReference type="Proteomes" id="UP001501920">
    <property type="component" value="Chromosome 12"/>
</dbReference>
<feature type="compositionally biased region" description="Basic and acidic residues" evidence="6">
    <location>
        <begin position="254"/>
        <end position="286"/>
    </location>
</feature>
<dbReference type="Ensembl" id="ENSPNAT00000015892.2">
    <property type="protein sequence ID" value="ENSPNAP00000009471.1"/>
    <property type="gene ID" value="ENSPNAG00000014948.2"/>
</dbReference>
<dbReference type="GO" id="GO:0006914">
    <property type="term" value="P:autophagy"/>
    <property type="evidence" value="ECO:0007669"/>
    <property type="project" value="UniProtKB-KW"/>
</dbReference>
<dbReference type="PROSITE" id="PS51834">
    <property type="entry name" value="DENN_FLCN_SMCR8"/>
    <property type="match status" value="1"/>
</dbReference>
<dbReference type="GeneTree" id="ENSGT00390000010052"/>
<evidence type="ECO:0000256" key="6">
    <source>
        <dbReference type="SAM" id="MobiDB-lite"/>
    </source>
</evidence>
<dbReference type="CTD" id="407723"/>
<feature type="compositionally biased region" description="Basic and acidic residues" evidence="6">
    <location>
        <begin position="309"/>
        <end position="318"/>
    </location>
</feature>
<feature type="domain" description="UDENN FLCN/SMCR8-type" evidence="7">
    <location>
        <begin position="47"/>
        <end position="994"/>
    </location>
</feature>
<keyword evidence="2" id="KW-0963">Cytoplasm</keyword>
<keyword evidence="9" id="KW-1185">Reference proteome</keyword>
<reference evidence="8" key="2">
    <citation type="submission" date="2025-08" db="UniProtKB">
        <authorList>
            <consortium name="Ensembl"/>
        </authorList>
    </citation>
    <scope>IDENTIFICATION</scope>
</reference>
<reference evidence="8" key="3">
    <citation type="submission" date="2025-09" db="UniProtKB">
        <authorList>
            <consortium name="Ensembl"/>
        </authorList>
    </citation>
    <scope>IDENTIFICATION</scope>
</reference>
<evidence type="ECO:0000256" key="2">
    <source>
        <dbReference type="ARBA" id="ARBA00022490"/>
    </source>
</evidence>
<evidence type="ECO:0000256" key="3">
    <source>
        <dbReference type="ARBA" id="ARBA00022658"/>
    </source>
</evidence>
<dbReference type="GO" id="GO:0005737">
    <property type="term" value="C:cytoplasm"/>
    <property type="evidence" value="ECO:0007669"/>
    <property type="project" value="UniProtKB-SubCell"/>
</dbReference>
<keyword evidence="3" id="KW-0344">Guanine-nucleotide releasing factor</keyword>
<accession>A0A3B4CF25</accession>
<feature type="region of interest" description="Disordered" evidence="6">
    <location>
        <begin position="656"/>
        <end position="681"/>
    </location>
</feature>
<dbReference type="GO" id="GO:0005085">
    <property type="term" value="F:guanyl-nucleotide exchange factor activity"/>
    <property type="evidence" value="ECO:0007669"/>
    <property type="project" value="UniProtKB-KW"/>
</dbReference>
<dbReference type="GO" id="GO:0032045">
    <property type="term" value="C:guanyl-nucleotide exchange factor complex"/>
    <property type="evidence" value="ECO:0007669"/>
    <property type="project" value="TreeGrafter"/>
</dbReference>
<evidence type="ECO:0000259" key="7">
    <source>
        <dbReference type="PROSITE" id="PS51834"/>
    </source>
</evidence>
<reference evidence="8 9" key="1">
    <citation type="submission" date="2020-10" db="EMBL/GenBank/DDBJ databases">
        <title>Pygocentrus nattereri (red-bellied piranha) genome, fPygNat1, primary haplotype.</title>
        <authorList>
            <person name="Myers G."/>
            <person name="Meyer A."/>
            <person name="Karagic N."/>
            <person name="Pippel M."/>
            <person name="Winkler S."/>
            <person name="Tracey A."/>
            <person name="Wood J."/>
            <person name="Formenti G."/>
            <person name="Howe K."/>
            <person name="Fedrigo O."/>
            <person name="Jarvis E.D."/>
        </authorList>
    </citation>
    <scope>NUCLEOTIDE SEQUENCE [LARGE SCALE GENOMIC DNA]</scope>
</reference>
<dbReference type="Pfam" id="PF11704">
    <property type="entry name" value="Folliculin"/>
    <property type="match status" value="1"/>
</dbReference>
<evidence type="ECO:0000256" key="5">
    <source>
        <dbReference type="ARBA" id="ARBA00038137"/>
    </source>
</evidence>
<dbReference type="PANTHER" id="PTHR31334:SF1">
    <property type="entry name" value="GUANINE NUCLEOTIDE EXCHANGE PROTEIN SMCR8"/>
    <property type="match status" value="1"/>
</dbReference>
<name>A0A3B4CF25_PYGNA</name>